<dbReference type="Gramene" id="evm.model.05.815">
    <property type="protein sequence ID" value="cds.evm.model.05.815"/>
    <property type="gene ID" value="evm.TU.05.815"/>
</dbReference>
<dbReference type="EMBL" id="UZAU01000462">
    <property type="status" value="NOT_ANNOTATED_CDS"/>
    <property type="molecule type" value="Genomic_DNA"/>
</dbReference>
<proteinExistence type="predicted"/>
<dbReference type="AlphaFoldDB" id="A0A803PRZ1"/>
<reference evidence="2" key="1">
    <citation type="submission" date="2018-11" db="EMBL/GenBank/DDBJ databases">
        <authorList>
            <person name="Grassa J C."/>
        </authorList>
    </citation>
    <scope>NUCLEOTIDE SEQUENCE [LARGE SCALE GENOMIC DNA]</scope>
</reference>
<sequence length="232" mass="25701">MTTLLSWKIQKKVVQRISRTLELRVYVKIKSKGIATKEPKKVPSMLPKKSKATDQLQQKRKGNNASGHGDQTHSRGLTTGSLLWGDLQRKRADTLSEFLIRAQGFINLEDAYAQAYKVLPPPSTEATNAQPSQMETPFIDPPPTAFTTPTSIWIQVLPSCAGCTKWFSRFGPIQTGYIAAPGQMNQKAEAPESNVTHSRSKRSSNGPNCSESAKKGKTQESRYTEYTSLIDT</sequence>
<accession>A0A803PRZ1</accession>
<feature type="region of interest" description="Disordered" evidence="1">
    <location>
        <begin position="184"/>
        <end position="232"/>
    </location>
</feature>
<feature type="compositionally biased region" description="Polar residues" evidence="1">
    <location>
        <begin position="193"/>
        <end position="211"/>
    </location>
</feature>
<evidence type="ECO:0000313" key="2">
    <source>
        <dbReference type="EnsemblPlants" id="cds.evm.model.05.815"/>
    </source>
</evidence>
<keyword evidence="3" id="KW-1185">Reference proteome</keyword>
<feature type="compositionally biased region" description="Basic and acidic residues" evidence="1">
    <location>
        <begin position="212"/>
        <end position="223"/>
    </location>
</feature>
<dbReference type="Proteomes" id="UP000596661">
    <property type="component" value="Chromosome 5"/>
</dbReference>
<dbReference type="EnsemblPlants" id="evm.model.05.815">
    <property type="protein sequence ID" value="cds.evm.model.05.815"/>
    <property type="gene ID" value="evm.TU.05.815"/>
</dbReference>
<name>A0A803PRZ1_CANSA</name>
<evidence type="ECO:0000313" key="3">
    <source>
        <dbReference type="Proteomes" id="UP000596661"/>
    </source>
</evidence>
<protein>
    <submittedName>
        <fullName evidence="2">Uncharacterized protein</fullName>
    </submittedName>
</protein>
<evidence type="ECO:0000256" key="1">
    <source>
        <dbReference type="SAM" id="MobiDB-lite"/>
    </source>
</evidence>
<reference evidence="2" key="2">
    <citation type="submission" date="2021-03" db="UniProtKB">
        <authorList>
            <consortium name="EnsemblPlants"/>
        </authorList>
    </citation>
    <scope>IDENTIFICATION</scope>
</reference>
<feature type="region of interest" description="Disordered" evidence="1">
    <location>
        <begin position="38"/>
        <end position="77"/>
    </location>
</feature>
<organism evidence="2 3">
    <name type="scientific">Cannabis sativa</name>
    <name type="common">Hemp</name>
    <name type="synonym">Marijuana</name>
    <dbReference type="NCBI Taxonomy" id="3483"/>
    <lineage>
        <taxon>Eukaryota</taxon>
        <taxon>Viridiplantae</taxon>
        <taxon>Streptophyta</taxon>
        <taxon>Embryophyta</taxon>
        <taxon>Tracheophyta</taxon>
        <taxon>Spermatophyta</taxon>
        <taxon>Magnoliopsida</taxon>
        <taxon>eudicotyledons</taxon>
        <taxon>Gunneridae</taxon>
        <taxon>Pentapetalae</taxon>
        <taxon>rosids</taxon>
        <taxon>fabids</taxon>
        <taxon>Rosales</taxon>
        <taxon>Cannabaceae</taxon>
        <taxon>Cannabis</taxon>
    </lineage>
</organism>